<dbReference type="EMBL" id="JBHUFC010000016">
    <property type="protein sequence ID" value="MFD1789231.1"/>
    <property type="molecule type" value="Genomic_DNA"/>
</dbReference>
<gene>
    <name evidence="5" type="ORF">ACFSC3_16870</name>
</gene>
<feature type="region of interest" description="Disordered" evidence="3">
    <location>
        <begin position="1"/>
        <end position="26"/>
    </location>
</feature>
<evidence type="ECO:0000256" key="1">
    <source>
        <dbReference type="ARBA" id="ARBA00010873"/>
    </source>
</evidence>
<proteinExistence type="inferred from homology"/>
<dbReference type="Pfam" id="PF03389">
    <property type="entry name" value="MobA_MobL"/>
    <property type="match status" value="1"/>
</dbReference>
<evidence type="ECO:0000259" key="4">
    <source>
        <dbReference type="Pfam" id="PF03389"/>
    </source>
</evidence>
<evidence type="ECO:0000313" key="6">
    <source>
        <dbReference type="Proteomes" id="UP001597283"/>
    </source>
</evidence>
<sequence>MTPTYTVAPLTGAASSPRAPTGVVDPTPSLTITPIIHPRDGVPDPRSRTFWSAVANVLYIRRQQGTDLFGSTPDLSEKLAQGNDLIACGRRGPTGCDTDTLAGLALWDAADRAAQGDRPSAPVAHHIIGWLPTNARRELWQDLTLDFLDRGIVANGMVAEWAIHSLADDDGRWIKRPHLHVIVNHRFWRAGTRLGQPNIAWLGTPRHRQRLIEDWETVMGALPL</sequence>
<name>A0ABW4NHD3_9SPHN</name>
<organism evidence="5 6">
    <name type="scientific">Sphingomonas floccifaciens</name>
    <dbReference type="NCBI Taxonomy" id="1844115"/>
    <lineage>
        <taxon>Bacteria</taxon>
        <taxon>Pseudomonadati</taxon>
        <taxon>Pseudomonadota</taxon>
        <taxon>Alphaproteobacteria</taxon>
        <taxon>Sphingomonadales</taxon>
        <taxon>Sphingomonadaceae</taxon>
        <taxon>Sphingomonas</taxon>
    </lineage>
</organism>
<accession>A0ABW4NHD3</accession>
<dbReference type="InterPro" id="IPR005053">
    <property type="entry name" value="MobA_MobL"/>
</dbReference>
<evidence type="ECO:0000256" key="2">
    <source>
        <dbReference type="ARBA" id="ARBA00022971"/>
    </source>
</evidence>
<evidence type="ECO:0000256" key="3">
    <source>
        <dbReference type="SAM" id="MobiDB-lite"/>
    </source>
</evidence>
<protein>
    <submittedName>
        <fullName evidence="5">MobA/MobL family protein</fullName>
    </submittedName>
</protein>
<feature type="domain" description="MobA/MobL protein" evidence="4">
    <location>
        <begin position="105"/>
        <end position="186"/>
    </location>
</feature>
<keyword evidence="2" id="KW-0184">Conjugation</keyword>
<comment type="similarity">
    <text evidence="1">Belongs to the MobA/MobL family.</text>
</comment>
<keyword evidence="6" id="KW-1185">Reference proteome</keyword>
<reference evidence="6" key="1">
    <citation type="journal article" date="2019" name="Int. J. Syst. Evol. Microbiol.">
        <title>The Global Catalogue of Microorganisms (GCM) 10K type strain sequencing project: providing services to taxonomists for standard genome sequencing and annotation.</title>
        <authorList>
            <consortium name="The Broad Institute Genomics Platform"/>
            <consortium name="The Broad Institute Genome Sequencing Center for Infectious Disease"/>
            <person name="Wu L."/>
            <person name="Ma J."/>
        </authorList>
    </citation>
    <scope>NUCLEOTIDE SEQUENCE [LARGE SCALE GENOMIC DNA]</scope>
    <source>
        <strain evidence="6">Q85</strain>
    </source>
</reference>
<dbReference type="Gene3D" id="3.30.930.30">
    <property type="match status" value="1"/>
</dbReference>
<dbReference type="Proteomes" id="UP001597283">
    <property type="component" value="Unassembled WGS sequence"/>
</dbReference>
<dbReference type="RefSeq" id="WP_380941520.1">
    <property type="nucleotide sequence ID" value="NZ_JBHUFC010000016.1"/>
</dbReference>
<comment type="caution">
    <text evidence="5">The sequence shown here is derived from an EMBL/GenBank/DDBJ whole genome shotgun (WGS) entry which is preliminary data.</text>
</comment>
<evidence type="ECO:0000313" key="5">
    <source>
        <dbReference type="EMBL" id="MFD1789231.1"/>
    </source>
</evidence>